<gene>
    <name evidence="1" type="primary">MC081R</name>
</gene>
<proteinExistence type="predicted"/>
<evidence type="ECO:0000313" key="4">
    <source>
        <dbReference type="EMBL" id="AYO88056.1"/>
    </source>
</evidence>
<organismHost>
    <name type="scientific">Homo sapiens</name>
    <name type="common">Human</name>
    <dbReference type="NCBI Taxonomy" id="9606"/>
</organismHost>
<dbReference type="EMBL" id="MH320548">
    <property type="protein sequence ID" value="AYO87716.1"/>
    <property type="molecule type" value="Genomic_DNA"/>
</dbReference>
<protein>
    <submittedName>
        <fullName evidence="1">MC081</fullName>
    </submittedName>
</protein>
<dbReference type="EMBL" id="MH320551">
    <property type="protein sequence ID" value="AYO88226.1"/>
    <property type="molecule type" value="Genomic_DNA"/>
</dbReference>
<dbReference type="Proteomes" id="UP000317891">
    <property type="component" value="Segment"/>
</dbReference>
<reference evidence="2" key="2">
    <citation type="journal article" date="2018" name="Viruses">
        <title>New Insights into the Evolutionary and Genomic Landscape of Molluscum Contagiosum Virus (MCV) based on Nine MCV1 and Six MCV2 Complete Genome Sequences.</title>
        <authorList>
            <person name="Zorec T."/>
            <person name="Kutnjak D."/>
            <person name="Hosnjak L."/>
            <person name="Kusar B."/>
            <person name="Trcko K."/>
            <person name="Kocjan B."/>
            <person name="Li Y."/>
            <person name="Krizmaric M."/>
            <person name="Miljkovic J."/>
            <person name="Ravnikar M."/>
            <person name="Poljak M."/>
        </authorList>
    </citation>
    <scope>NUCLEOTIDE SEQUENCE [LARGE SCALE GENOMIC DNA]</scope>
    <source>
        <strain evidence="2">MCV2_MB98</strain>
        <strain evidence="3">MCV2_MC313</strain>
        <strain evidence="4">MCV2_MC316</strain>
        <strain evidence="5">MCV2_MC332</strain>
        <strain evidence="6">MCV2_MC515</strain>
    </source>
</reference>
<name>A0A1S7DLR5_MCV2</name>
<evidence type="ECO:0000313" key="5">
    <source>
        <dbReference type="EMBL" id="AYO88226.1"/>
    </source>
</evidence>
<dbReference type="Proteomes" id="UP000315637">
    <property type="component" value="Segment"/>
</dbReference>
<evidence type="ECO:0000313" key="1">
    <source>
        <dbReference type="EMBL" id="AQY16654.1"/>
    </source>
</evidence>
<evidence type="ECO:0000313" key="3">
    <source>
        <dbReference type="EMBL" id="AYO87886.1"/>
    </source>
</evidence>
<dbReference type="EMBL" id="MH320556">
    <property type="protein sequence ID" value="AYO89104.1"/>
    <property type="molecule type" value="Genomic_DNA"/>
</dbReference>
<sequence>MDLKTLVITHEDYGTKAVSVDGASSALDLRERVKVAFQVLGEIELFVHPCPLRSRVLDSDALPVEEPAHAAFFVAPGAPRAPGMLRTLVVGAPGARGARKARGGRGARYQL</sequence>
<dbReference type="Proteomes" id="UP000320816">
    <property type="component" value="Segment"/>
</dbReference>
<dbReference type="EMBL" id="KY040274">
    <property type="protein sequence ID" value="AQY16654.1"/>
    <property type="molecule type" value="Genomic_DNA"/>
</dbReference>
<dbReference type="Proteomes" id="UP000317568">
    <property type="component" value="Genome"/>
</dbReference>
<dbReference type="Proteomes" id="UP000320664">
    <property type="component" value="Segment"/>
</dbReference>
<dbReference type="EMBL" id="MH320550">
    <property type="protein sequence ID" value="AYO88056.1"/>
    <property type="molecule type" value="Genomic_DNA"/>
</dbReference>
<evidence type="ECO:0000313" key="6">
    <source>
        <dbReference type="EMBL" id="AYO89104.1"/>
    </source>
</evidence>
<organism evidence="1">
    <name type="scientific">Molluscum contagiosum virus subtype 2</name>
    <name type="common">MOCV</name>
    <name type="synonym">MCVII</name>
    <dbReference type="NCBI Taxonomy" id="10281"/>
    <lineage>
        <taxon>Viruses</taxon>
        <taxon>Varidnaviria</taxon>
        <taxon>Bamfordvirae</taxon>
        <taxon>Nucleocytoviricota</taxon>
        <taxon>Pokkesviricetes</taxon>
        <taxon>Chitovirales</taxon>
        <taxon>Poxviridae</taxon>
        <taxon>Chordopoxvirinae</taxon>
        <taxon>Molluscipoxvirus</taxon>
        <taxon>Molluscipoxvirus molluscum</taxon>
        <taxon>Molluscum contagiosum virus</taxon>
    </lineage>
</organism>
<reference evidence="1" key="1">
    <citation type="journal article" date="2017" name="J. Gen. Virol.">
        <title>Recombination events and variability among full-length genomes of co-circulating molluscum contagiosum virus subtypes 1 and 2.</title>
        <authorList>
            <person name="Lopez-Bueno A."/>
            <person name="Parras-Molto M."/>
            <person name="Lopez-Barrantes O."/>
            <person name="Belda S."/>
            <person name="Alejo A."/>
        </authorList>
    </citation>
    <scope>NUCLEOTIDE SEQUENCE</scope>
    <source>
        <strain evidence="1">Madrid 2016_1</strain>
    </source>
</reference>
<dbReference type="EMBL" id="MH320549">
    <property type="protein sequence ID" value="AYO87886.1"/>
    <property type="molecule type" value="Genomic_DNA"/>
</dbReference>
<evidence type="ECO:0000313" key="2">
    <source>
        <dbReference type="EMBL" id="AYO87716.1"/>
    </source>
</evidence>
<accession>A0A1S7DLR5</accession>
<reference evidence="2" key="3">
    <citation type="submission" date="2018-05" db="EMBL/GenBank/DDBJ databases">
        <authorList>
            <person name="Zorec T.M."/>
            <person name="Hosnjak L."/>
            <person name="Kutnjak D."/>
            <person name="Kusar B."/>
            <person name="Trcko K."/>
            <person name="Kocjan B.J."/>
            <person name="Li Y."/>
            <person name="Krizmaric M."/>
            <person name="Miljkovic J."/>
            <person name="Ravnikar M."/>
            <person name="Poljak M."/>
        </authorList>
    </citation>
    <scope>NUCLEOTIDE SEQUENCE</scope>
    <source>
        <strain evidence="2">MCV2_MB98</strain>
        <strain evidence="3">MCV2_MC313</strain>
        <strain evidence="4">MCV2_MC316</strain>
        <strain evidence="5">MCV2_MC332</strain>
        <strain evidence="6">MCV2_MC515</strain>
    </source>
</reference>
<dbReference type="Proteomes" id="UP000319755">
    <property type="component" value="Genome"/>
</dbReference>